<dbReference type="Pfam" id="PF01551">
    <property type="entry name" value="Peptidase_M23"/>
    <property type="match status" value="1"/>
</dbReference>
<dbReference type="CDD" id="cd12797">
    <property type="entry name" value="M23_peptidase"/>
    <property type="match status" value="1"/>
</dbReference>
<dbReference type="RefSeq" id="WP_090715945.1">
    <property type="nucleotide sequence ID" value="NZ_CAESAP020000245.1"/>
</dbReference>
<dbReference type="AlphaFoldDB" id="A0A1H6L685"/>
<dbReference type="PROSITE" id="PS51257">
    <property type="entry name" value="PROKAR_LIPOPROTEIN"/>
    <property type="match status" value="1"/>
</dbReference>
<evidence type="ECO:0000313" key="4">
    <source>
        <dbReference type="Proteomes" id="UP000198559"/>
    </source>
</evidence>
<organism evidence="3 5">
    <name type="scientific">Bathymodiolus azoricus thioautotrophic gill symbiont</name>
    <dbReference type="NCBI Taxonomy" id="235205"/>
    <lineage>
        <taxon>Bacteria</taxon>
        <taxon>Pseudomonadati</taxon>
        <taxon>Pseudomonadota</taxon>
        <taxon>Gammaproteobacteria</taxon>
        <taxon>sulfur-oxidizing symbionts</taxon>
    </lineage>
</organism>
<dbReference type="Proteomes" id="UP000198988">
    <property type="component" value="Unassembled WGS sequence"/>
</dbReference>
<dbReference type="Gene3D" id="2.70.70.10">
    <property type="entry name" value="Glucose Permease (Domain IIA)"/>
    <property type="match status" value="1"/>
</dbReference>
<dbReference type="InterPro" id="IPR016047">
    <property type="entry name" value="M23ase_b-sheet_dom"/>
</dbReference>
<dbReference type="InterPro" id="IPR011055">
    <property type="entry name" value="Dup_hybrid_motif"/>
</dbReference>
<dbReference type="OrthoDB" id="9795421at2"/>
<dbReference type="Proteomes" id="UP000198559">
    <property type="component" value="Unassembled WGS sequence"/>
</dbReference>
<protein>
    <submittedName>
        <fullName evidence="3">Peptidase M23</fullName>
    </submittedName>
</protein>
<proteinExistence type="predicted"/>
<gene>
    <name evidence="3" type="ORF">BAZSYMA_ACONTIG00970_3</name>
    <name evidence="2" type="ORF">BAZSYMB_SCAFFOLD00049_11</name>
</gene>
<dbReference type="GO" id="GO:0004222">
    <property type="term" value="F:metalloendopeptidase activity"/>
    <property type="evidence" value="ECO:0007669"/>
    <property type="project" value="TreeGrafter"/>
</dbReference>
<evidence type="ECO:0000313" key="2">
    <source>
        <dbReference type="EMBL" id="SEH67663.1"/>
    </source>
</evidence>
<reference evidence="3" key="1">
    <citation type="submission" date="2016-06" db="EMBL/GenBank/DDBJ databases">
        <authorList>
            <person name="Olsen C.W."/>
            <person name="Carey S."/>
            <person name="Hinshaw L."/>
            <person name="Karasin A.I."/>
        </authorList>
    </citation>
    <scope>NUCLEOTIDE SEQUENCE [LARGE SCALE GENOMIC DNA]</scope>
    <source>
        <strain evidence="3">BazSymA</strain>
        <strain evidence="2">BazSymB</strain>
    </source>
</reference>
<dbReference type="PANTHER" id="PTHR21666:SF270">
    <property type="entry name" value="MUREIN HYDROLASE ACTIVATOR ENVC"/>
    <property type="match status" value="1"/>
</dbReference>
<name>A0A1H6L685_9GAMM</name>
<dbReference type="SUPFAM" id="SSF51261">
    <property type="entry name" value="Duplicated hybrid motif"/>
    <property type="match status" value="1"/>
</dbReference>
<evidence type="ECO:0000259" key="1">
    <source>
        <dbReference type="Pfam" id="PF01551"/>
    </source>
</evidence>
<dbReference type="EMBL" id="CVUD02000092">
    <property type="protein sequence ID" value="SEH67663.1"/>
    <property type="molecule type" value="Genomic_DNA"/>
</dbReference>
<evidence type="ECO:0000313" key="5">
    <source>
        <dbReference type="Proteomes" id="UP000198988"/>
    </source>
</evidence>
<dbReference type="STRING" id="235205.BAZSYMB_SCAFFOLD00049_11"/>
<feature type="domain" description="M23ase beta-sheet core" evidence="1">
    <location>
        <begin position="74"/>
        <end position="163"/>
    </location>
</feature>
<reference evidence="4 5" key="2">
    <citation type="submission" date="2016-06" db="EMBL/GenBank/DDBJ databases">
        <authorList>
            <person name="Petersen J."/>
            <person name="Sayavedra L."/>
        </authorList>
    </citation>
    <scope>NUCLEOTIDE SEQUENCE [LARGE SCALE GENOMIC DNA]</scope>
    <source>
        <strain evidence="5">BazSymA</strain>
        <strain evidence="4">BazSymB</strain>
    </source>
</reference>
<sequence>MLNKLIIVFISLVLTSCFFEKAKEPVVIIDKSIGQEPIDSDHLSITKTVEKRKITIKSALIPVAGRIIKTFSKNHQGLSFATNSGQAVRAIESGTVVYSGNETRNNAKMIIIKHALGFYSSYMQNQTLQVQSGNKVKKGQVIATTGKNNFYFEMNKFETPINPIKYLK</sequence>
<accession>A0A1H6L685</accession>
<dbReference type="InterPro" id="IPR050570">
    <property type="entry name" value="Cell_wall_metabolism_enzyme"/>
</dbReference>
<evidence type="ECO:0000313" key="3">
    <source>
        <dbReference type="EMBL" id="SEH80708.1"/>
    </source>
</evidence>
<dbReference type="PANTHER" id="PTHR21666">
    <property type="entry name" value="PEPTIDASE-RELATED"/>
    <property type="match status" value="1"/>
</dbReference>
<dbReference type="EMBL" id="CDSC02000226">
    <property type="protein sequence ID" value="SEH80708.1"/>
    <property type="molecule type" value="Genomic_DNA"/>
</dbReference>